<evidence type="ECO:0000256" key="1">
    <source>
        <dbReference type="ARBA" id="ARBA00004123"/>
    </source>
</evidence>
<reference evidence="7 8" key="1">
    <citation type="journal article" date="2013" name="Front. Plant Sci.">
        <title>The Reference Genome of the Halophytic Plant Eutrema salsugineum.</title>
        <authorList>
            <person name="Yang R."/>
            <person name="Jarvis D.E."/>
            <person name="Chen H."/>
            <person name="Beilstein M.A."/>
            <person name="Grimwood J."/>
            <person name="Jenkins J."/>
            <person name="Shu S."/>
            <person name="Prochnik S."/>
            <person name="Xin M."/>
            <person name="Ma C."/>
            <person name="Schmutz J."/>
            <person name="Wing R.A."/>
            <person name="Mitchell-Olds T."/>
            <person name="Schumaker K.S."/>
            <person name="Wang X."/>
        </authorList>
    </citation>
    <scope>NUCLEOTIDE SEQUENCE [LARGE SCALE GENOMIC DNA]</scope>
</reference>
<dbReference type="GO" id="GO:0000978">
    <property type="term" value="F:RNA polymerase II cis-regulatory region sequence-specific DNA binding"/>
    <property type="evidence" value="ECO:0007669"/>
    <property type="project" value="TreeGrafter"/>
</dbReference>
<dbReference type="Gramene" id="ESQ29389">
    <property type="protein sequence ID" value="ESQ29389"/>
    <property type="gene ID" value="EUTSA_v10023871mg"/>
</dbReference>
<proteinExistence type="predicted"/>
<evidence type="ECO:0000256" key="2">
    <source>
        <dbReference type="ARBA" id="ARBA00023015"/>
    </source>
</evidence>
<dbReference type="GO" id="GO:0005634">
    <property type="term" value="C:nucleus"/>
    <property type="evidence" value="ECO:0007669"/>
    <property type="project" value="UniProtKB-SubCell"/>
</dbReference>
<evidence type="ECO:0000259" key="6">
    <source>
        <dbReference type="PROSITE" id="PS50066"/>
    </source>
</evidence>
<protein>
    <recommendedName>
        <fullName evidence="6">MADS-box domain-containing protein</fullName>
    </recommendedName>
</protein>
<dbReference type="SMART" id="SM00432">
    <property type="entry name" value="MADS"/>
    <property type="match status" value="1"/>
</dbReference>
<dbReference type="InterPro" id="IPR036879">
    <property type="entry name" value="TF_MADSbox_sf"/>
</dbReference>
<dbReference type="KEGG" id="eus:EUTSA_v10023871mg"/>
<dbReference type="GO" id="GO:0000981">
    <property type="term" value="F:DNA-binding transcription factor activity, RNA polymerase II-specific"/>
    <property type="evidence" value="ECO:0007669"/>
    <property type="project" value="TreeGrafter"/>
</dbReference>
<evidence type="ECO:0000313" key="7">
    <source>
        <dbReference type="EMBL" id="ESQ29389.1"/>
    </source>
</evidence>
<keyword evidence="3" id="KW-0238">DNA-binding</keyword>
<dbReference type="EMBL" id="KI517881">
    <property type="protein sequence ID" value="ESQ29389.1"/>
    <property type="molecule type" value="Genomic_DNA"/>
</dbReference>
<evidence type="ECO:0000256" key="3">
    <source>
        <dbReference type="ARBA" id="ARBA00023125"/>
    </source>
</evidence>
<dbReference type="OrthoDB" id="1112146at2759"/>
<sequence>MGGIKRKIKIEKIENKEVKSVYFTKRRDGLFSKASQLCLISPATQIAILATPLSSNSHASFYSFGHSSVDHVVSSFLYDQSPLSTNQENKQGSELGFWWEDEAFDRSENLEELKDATDAVSRMLNNVRLRLDAVKSNNQRDGGLVIDQKEVPQLLNTKTNYNEETTNQITEFDGTFGDKILSEDEEDILTIDDYFTDVKLDPF</sequence>
<gene>
    <name evidence="7" type="ORF">EUTSA_v10023871mg</name>
</gene>
<organism evidence="7 8">
    <name type="scientific">Eutrema salsugineum</name>
    <name type="common">Saltwater cress</name>
    <name type="synonym">Sisymbrium salsugineum</name>
    <dbReference type="NCBI Taxonomy" id="72664"/>
    <lineage>
        <taxon>Eukaryota</taxon>
        <taxon>Viridiplantae</taxon>
        <taxon>Streptophyta</taxon>
        <taxon>Embryophyta</taxon>
        <taxon>Tracheophyta</taxon>
        <taxon>Spermatophyta</taxon>
        <taxon>Magnoliopsida</taxon>
        <taxon>eudicotyledons</taxon>
        <taxon>Gunneridae</taxon>
        <taxon>Pentapetalae</taxon>
        <taxon>rosids</taxon>
        <taxon>malvids</taxon>
        <taxon>Brassicales</taxon>
        <taxon>Brassicaceae</taxon>
        <taxon>Eutremeae</taxon>
        <taxon>Eutrema</taxon>
    </lineage>
</organism>
<keyword evidence="8" id="KW-1185">Reference proteome</keyword>
<dbReference type="STRING" id="72664.V4KE03"/>
<feature type="domain" description="MADS-box" evidence="6">
    <location>
        <begin position="5"/>
        <end position="51"/>
    </location>
</feature>
<evidence type="ECO:0000256" key="4">
    <source>
        <dbReference type="ARBA" id="ARBA00023163"/>
    </source>
</evidence>
<dbReference type="PRINTS" id="PR00404">
    <property type="entry name" value="MADSDOMAIN"/>
</dbReference>
<accession>V4KE03</accession>
<dbReference type="GO" id="GO:0046983">
    <property type="term" value="F:protein dimerization activity"/>
    <property type="evidence" value="ECO:0007669"/>
    <property type="project" value="InterPro"/>
</dbReference>
<dbReference type="OMA" id="WEDKRFD"/>
<dbReference type="PANTHER" id="PTHR11945">
    <property type="entry name" value="MADS BOX PROTEIN"/>
    <property type="match status" value="1"/>
</dbReference>
<dbReference type="Gene3D" id="3.40.1810.10">
    <property type="entry name" value="Transcription factor, MADS-box"/>
    <property type="match status" value="1"/>
</dbReference>
<dbReference type="eggNOG" id="KOG0014">
    <property type="taxonomic scope" value="Eukaryota"/>
</dbReference>
<evidence type="ECO:0000313" key="8">
    <source>
        <dbReference type="Proteomes" id="UP000030689"/>
    </source>
</evidence>
<keyword evidence="4" id="KW-0804">Transcription</keyword>
<keyword evidence="2" id="KW-0805">Transcription regulation</keyword>
<name>V4KE03_EUTSA</name>
<dbReference type="Proteomes" id="UP000030689">
    <property type="component" value="Unassembled WGS sequence"/>
</dbReference>
<dbReference type="AlphaFoldDB" id="V4KE03"/>
<dbReference type="PANTHER" id="PTHR11945:SF229">
    <property type="entry name" value="AGAMOUS-LIKE 55-RELATED"/>
    <property type="match status" value="1"/>
</dbReference>
<dbReference type="SUPFAM" id="SSF55455">
    <property type="entry name" value="SRF-like"/>
    <property type="match status" value="1"/>
</dbReference>
<dbReference type="PROSITE" id="PS50066">
    <property type="entry name" value="MADS_BOX_2"/>
    <property type="match status" value="1"/>
</dbReference>
<dbReference type="Pfam" id="PF00319">
    <property type="entry name" value="SRF-TF"/>
    <property type="match status" value="1"/>
</dbReference>
<keyword evidence="5" id="KW-0539">Nucleus</keyword>
<evidence type="ECO:0000256" key="5">
    <source>
        <dbReference type="ARBA" id="ARBA00023242"/>
    </source>
</evidence>
<dbReference type="InterPro" id="IPR002100">
    <property type="entry name" value="TF_MADSbox"/>
</dbReference>
<comment type="subcellular location">
    <subcellularLocation>
        <location evidence="1">Nucleus</location>
    </subcellularLocation>
</comment>